<proteinExistence type="predicted"/>
<keyword evidence="2" id="KW-1185">Reference proteome</keyword>
<sequence>MEMRTSASPGAVGRLYFLGRGGCVPFFTTAVPGLFSIVAAAGRNPVSVAVVGQQRAAGPPRGLTAPRPLGKHILAAFGCA</sequence>
<evidence type="ECO:0000313" key="2">
    <source>
        <dbReference type="Proteomes" id="UP000472267"/>
    </source>
</evidence>
<accession>A0A672FMQ1</accession>
<reference evidence="1" key="2">
    <citation type="submission" date="2025-08" db="UniProtKB">
        <authorList>
            <consortium name="Ensembl"/>
        </authorList>
    </citation>
    <scope>IDENTIFICATION</scope>
</reference>
<organism evidence="1 2">
    <name type="scientific">Salarias fasciatus</name>
    <name type="common">Jewelled blenny</name>
    <name type="synonym">Blennius fasciatus</name>
    <dbReference type="NCBI Taxonomy" id="181472"/>
    <lineage>
        <taxon>Eukaryota</taxon>
        <taxon>Metazoa</taxon>
        <taxon>Chordata</taxon>
        <taxon>Craniata</taxon>
        <taxon>Vertebrata</taxon>
        <taxon>Euteleostomi</taxon>
        <taxon>Actinopterygii</taxon>
        <taxon>Neopterygii</taxon>
        <taxon>Teleostei</taxon>
        <taxon>Neoteleostei</taxon>
        <taxon>Acanthomorphata</taxon>
        <taxon>Ovalentaria</taxon>
        <taxon>Blenniimorphae</taxon>
        <taxon>Blenniiformes</taxon>
        <taxon>Blennioidei</taxon>
        <taxon>Blenniidae</taxon>
        <taxon>Salariinae</taxon>
        <taxon>Salarias</taxon>
    </lineage>
</organism>
<evidence type="ECO:0000313" key="1">
    <source>
        <dbReference type="Ensembl" id="ENSSFAP00005008251.1"/>
    </source>
</evidence>
<dbReference type="Ensembl" id="ENSSFAT00005008656.1">
    <property type="protein sequence ID" value="ENSSFAP00005008251.1"/>
    <property type="gene ID" value="ENSSFAG00005004837.1"/>
</dbReference>
<dbReference type="AlphaFoldDB" id="A0A672FMQ1"/>
<reference evidence="1" key="3">
    <citation type="submission" date="2025-09" db="UniProtKB">
        <authorList>
            <consortium name="Ensembl"/>
        </authorList>
    </citation>
    <scope>IDENTIFICATION</scope>
</reference>
<name>A0A672FMQ1_SALFA</name>
<dbReference type="Proteomes" id="UP000472267">
    <property type="component" value="Chromosome 2"/>
</dbReference>
<protein>
    <submittedName>
        <fullName evidence="1">Uncharacterized protein</fullName>
    </submittedName>
</protein>
<dbReference type="InParanoid" id="A0A672FMQ1"/>
<reference evidence="1" key="1">
    <citation type="submission" date="2019-06" db="EMBL/GenBank/DDBJ databases">
        <authorList>
            <consortium name="Wellcome Sanger Institute Data Sharing"/>
        </authorList>
    </citation>
    <scope>NUCLEOTIDE SEQUENCE [LARGE SCALE GENOMIC DNA]</scope>
</reference>